<dbReference type="AlphaFoldDB" id="A0A1I7H8E3"/>
<dbReference type="STRING" id="155865.SAMN05216515_11436"/>
<reference evidence="2 3" key="1">
    <citation type="submission" date="2016-10" db="EMBL/GenBank/DDBJ databases">
        <authorList>
            <person name="de Groot N.N."/>
        </authorList>
    </citation>
    <scope>NUCLEOTIDE SEQUENCE [LARGE SCALE GENOMIC DNA]</scope>
    <source>
        <strain evidence="2 3">KHGC13</strain>
    </source>
</reference>
<keyword evidence="3" id="KW-1185">Reference proteome</keyword>
<dbReference type="EMBL" id="FPBT01000013">
    <property type="protein sequence ID" value="SFU56950.1"/>
    <property type="molecule type" value="Genomic_DNA"/>
</dbReference>
<name>A0A1I7H8E3_9FIRM</name>
<organism evidence="2 3">
    <name type="scientific">Eubacterium pyruvativorans</name>
    <dbReference type="NCBI Taxonomy" id="155865"/>
    <lineage>
        <taxon>Bacteria</taxon>
        <taxon>Bacillati</taxon>
        <taxon>Bacillota</taxon>
        <taxon>Clostridia</taxon>
        <taxon>Eubacteriales</taxon>
        <taxon>Eubacteriaceae</taxon>
        <taxon>Eubacterium</taxon>
    </lineage>
</organism>
<sequence length="186" mass="19980">MELQIQDLVSSIRKEGVDAANAEAEKILAEARQKADAIVSEAREQAEGAKEAAEKEIGILKESAAVSADQARRDAVLAFKKEIQAIYEKILREGIRDTLSGEALGKLIRAAAAGEDVSGYTAEVAEVSDGLKSALAKEIKGGLEIRPSKNVKAGFRLAAKDGSGYFGCTDEEIAEMLMPYFRDLDF</sequence>
<evidence type="ECO:0000256" key="1">
    <source>
        <dbReference type="SAM" id="Coils"/>
    </source>
</evidence>
<feature type="coiled-coil region" evidence="1">
    <location>
        <begin position="14"/>
        <end position="63"/>
    </location>
</feature>
<evidence type="ECO:0000313" key="3">
    <source>
        <dbReference type="Proteomes" id="UP000198817"/>
    </source>
</evidence>
<dbReference type="Proteomes" id="UP000198817">
    <property type="component" value="Unassembled WGS sequence"/>
</dbReference>
<evidence type="ECO:0000313" key="2">
    <source>
        <dbReference type="EMBL" id="SFU56950.1"/>
    </source>
</evidence>
<accession>A0A1I7H8E3</accession>
<dbReference type="RefSeq" id="WP_090471314.1">
    <property type="nucleotide sequence ID" value="NZ_FOWF01000014.1"/>
</dbReference>
<protein>
    <submittedName>
        <fullName evidence="2">V/A-type H+-transporting ATPase subunit E</fullName>
    </submittedName>
</protein>
<proteinExistence type="predicted"/>
<dbReference type="OrthoDB" id="1771105at2"/>
<keyword evidence="1" id="KW-0175">Coiled coil</keyword>
<gene>
    <name evidence="2" type="ORF">SAMN05216508_11336</name>
</gene>